<keyword evidence="2" id="KW-1185">Reference proteome</keyword>
<name>A0ABR4VJK8_9GAMM</name>
<proteinExistence type="predicted"/>
<evidence type="ECO:0000313" key="1">
    <source>
        <dbReference type="EMBL" id="KGA39557.1"/>
    </source>
</evidence>
<protein>
    <submittedName>
        <fullName evidence="1">Uncharacterized protein</fullName>
    </submittedName>
</protein>
<comment type="caution">
    <text evidence="1">The sequence shown here is derived from an EMBL/GenBank/DDBJ whole genome shotgun (WGS) entry which is preliminary data.</text>
</comment>
<sequence>MNSNKPVSQIELERKRIARLYVDFCQRHYGSSVAILKLSDGTKTTVEVSENNITACMVKYIESAGAEEFGLEAAISQIKTLYINMQNKDGSKLTPLGFEVMNEMVAAAVSDAIENNGANVLEVGHA</sequence>
<gene>
    <name evidence="1" type="ORF">KU75_21855</name>
</gene>
<organism evidence="1 2">
    <name type="scientific">Pectobacterium odoriferum</name>
    <dbReference type="NCBI Taxonomy" id="78398"/>
    <lineage>
        <taxon>Bacteria</taxon>
        <taxon>Pseudomonadati</taxon>
        <taxon>Pseudomonadota</taxon>
        <taxon>Gammaproteobacteria</taxon>
        <taxon>Enterobacterales</taxon>
        <taxon>Pectobacteriaceae</taxon>
        <taxon>Pectobacterium</taxon>
    </lineage>
</organism>
<dbReference type="EMBL" id="JQOF01000032">
    <property type="protein sequence ID" value="KGA39557.1"/>
    <property type="molecule type" value="Genomic_DNA"/>
</dbReference>
<reference evidence="1 2" key="1">
    <citation type="submission" date="2014-08" db="EMBL/GenBank/DDBJ databases">
        <title>Genome sequences of NCPPB Pectobacterium isolates.</title>
        <authorList>
            <person name="Glover R.H."/>
            <person name="Sapp M."/>
            <person name="Elphinstone J."/>
        </authorList>
    </citation>
    <scope>NUCLEOTIDE SEQUENCE [LARGE SCALE GENOMIC DNA]</scope>
    <source>
        <strain evidence="1 2">NCPPB3841</strain>
    </source>
</reference>
<dbReference type="Proteomes" id="UP000029447">
    <property type="component" value="Unassembled WGS sequence"/>
</dbReference>
<accession>A0ABR4VJK8</accession>
<dbReference type="RefSeq" id="WP_044208589.1">
    <property type="nucleotide sequence ID" value="NZ_JQOF01000032.1"/>
</dbReference>
<evidence type="ECO:0000313" key="2">
    <source>
        <dbReference type="Proteomes" id="UP000029447"/>
    </source>
</evidence>